<keyword evidence="3" id="KW-1185">Reference proteome</keyword>
<organism evidence="2 3">
    <name type="scientific">Orchesella dallaii</name>
    <dbReference type="NCBI Taxonomy" id="48710"/>
    <lineage>
        <taxon>Eukaryota</taxon>
        <taxon>Metazoa</taxon>
        <taxon>Ecdysozoa</taxon>
        <taxon>Arthropoda</taxon>
        <taxon>Hexapoda</taxon>
        <taxon>Collembola</taxon>
        <taxon>Entomobryomorpha</taxon>
        <taxon>Entomobryoidea</taxon>
        <taxon>Orchesellidae</taxon>
        <taxon>Orchesellinae</taxon>
        <taxon>Orchesella</taxon>
    </lineage>
</organism>
<evidence type="ECO:0000313" key="3">
    <source>
        <dbReference type="Proteomes" id="UP001642540"/>
    </source>
</evidence>
<feature type="region of interest" description="Disordered" evidence="1">
    <location>
        <begin position="161"/>
        <end position="206"/>
    </location>
</feature>
<accession>A0ABP1PZ98</accession>
<comment type="caution">
    <text evidence="2">The sequence shown here is derived from an EMBL/GenBank/DDBJ whole genome shotgun (WGS) entry which is preliminary data.</text>
</comment>
<feature type="compositionally biased region" description="Basic and acidic residues" evidence="1">
    <location>
        <begin position="268"/>
        <end position="288"/>
    </location>
</feature>
<proteinExistence type="predicted"/>
<evidence type="ECO:0000313" key="2">
    <source>
        <dbReference type="EMBL" id="CAL8076347.1"/>
    </source>
</evidence>
<sequence length="308" mass="34556">MSSIIKTRGKGGKISPKGKIESFRSSIRWTKESLMAMAEYVHANFNDYQTALGSARKMNFLRKMRDELKLICSDIQLKNGFNYLIRKYKEVKKKLNLSGFGIDPEKDASLNTGAGWILKACPYFEILDEVLGTKPNICPPAIVTTATFDEEEIEIVPNIEEMNAQRNSEDDQCDDNMEQNDSPIGNEDSSQVPTSLGTGNRNSPVNVETPRLVCEAVRGLMSRKEDSTSKAPLGVFARIMSEKMEGTAKIEEKKLKAQEVHFEQERLLRKETNELEHMKATKSPERNGRSPTKFRGTKAAGKRQGKGT</sequence>
<evidence type="ECO:0000256" key="1">
    <source>
        <dbReference type="SAM" id="MobiDB-lite"/>
    </source>
</evidence>
<dbReference type="Proteomes" id="UP001642540">
    <property type="component" value="Unassembled WGS sequence"/>
</dbReference>
<protein>
    <submittedName>
        <fullName evidence="2">Uncharacterized protein</fullName>
    </submittedName>
</protein>
<name>A0ABP1PZ98_9HEXA</name>
<feature type="compositionally biased region" description="Polar residues" evidence="1">
    <location>
        <begin position="179"/>
        <end position="206"/>
    </location>
</feature>
<gene>
    <name evidence="2" type="ORF">ODALV1_LOCUS3441</name>
</gene>
<reference evidence="2 3" key="1">
    <citation type="submission" date="2024-08" db="EMBL/GenBank/DDBJ databases">
        <authorList>
            <person name="Cucini C."/>
            <person name="Frati F."/>
        </authorList>
    </citation>
    <scope>NUCLEOTIDE SEQUENCE [LARGE SCALE GENOMIC DNA]</scope>
</reference>
<feature type="region of interest" description="Disordered" evidence="1">
    <location>
        <begin position="268"/>
        <end position="308"/>
    </location>
</feature>
<dbReference type="EMBL" id="CAXLJM020000011">
    <property type="protein sequence ID" value="CAL8076347.1"/>
    <property type="molecule type" value="Genomic_DNA"/>
</dbReference>